<dbReference type="NCBIfam" id="NF006008">
    <property type="entry name" value="PRK08139.1"/>
    <property type="match status" value="1"/>
</dbReference>
<protein>
    <recommendedName>
        <fullName evidence="6">Enoyl-CoA hydratase domain-containing protein 3, mitochondrial</fullName>
    </recommendedName>
</protein>
<evidence type="ECO:0000256" key="2">
    <source>
        <dbReference type="ARBA" id="ARBA00022832"/>
    </source>
</evidence>
<gene>
    <name evidence="7" type="ORF">KHU32_07040</name>
</gene>
<keyword evidence="8" id="KW-1185">Reference proteome</keyword>
<dbReference type="InterPro" id="IPR029045">
    <property type="entry name" value="ClpP/crotonase-like_dom_sf"/>
</dbReference>
<reference evidence="7 8" key="1">
    <citation type="submission" date="2021-05" db="EMBL/GenBank/DDBJ databases">
        <title>Roseococcus sp. XZZS9, whole genome shotgun sequencing project.</title>
        <authorList>
            <person name="Zhao G."/>
            <person name="Shen L."/>
        </authorList>
    </citation>
    <scope>NUCLEOTIDE SEQUENCE [LARGE SCALE GENOMIC DNA]</scope>
    <source>
        <strain evidence="7 8">XZZS9</strain>
    </source>
</reference>
<keyword evidence="2" id="KW-0276">Fatty acid metabolism</keyword>
<evidence type="ECO:0000256" key="3">
    <source>
        <dbReference type="ARBA" id="ARBA00022946"/>
    </source>
</evidence>
<evidence type="ECO:0000256" key="1">
    <source>
        <dbReference type="ARBA" id="ARBA00005254"/>
    </source>
</evidence>
<dbReference type="InterPro" id="IPR001753">
    <property type="entry name" value="Enoyl-CoA_hydra/iso"/>
</dbReference>
<dbReference type="EMBL" id="JAHCDA010000001">
    <property type="protein sequence ID" value="MBS7810686.1"/>
    <property type="molecule type" value="Genomic_DNA"/>
</dbReference>
<evidence type="ECO:0000256" key="5">
    <source>
        <dbReference type="ARBA" id="ARBA00037410"/>
    </source>
</evidence>
<dbReference type="Pfam" id="PF00378">
    <property type="entry name" value="ECH_1"/>
    <property type="match status" value="1"/>
</dbReference>
<dbReference type="SUPFAM" id="SSF52096">
    <property type="entry name" value="ClpP/crotonase"/>
    <property type="match status" value="1"/>
</dbReference>
<dbReference type="CDD" id="cd06558">
    <property type="entry name" value="crotonase-like"/>
    <property type="match status" value="1"/>
</dbReference>
<evidence type="ECO:0000256" key="4">
    <source>
        <dbReference type="ARBA" id="ARBA00023098"/>
    </source>
</evidence>
<dbReference type="Gene3D" id="3.90.226.10">
    <property type="entry name" value="2-enoyl-CoA Hydratase, Chain A, domain 1"/>
    <property type="match status" value="1"/>
</dbReference>
<organism evidence="7 8">
    <name type="scientific">Roseococcus pinisoli</name>
    <dbReference type="NCBI Taxonomy" id="2835040"/>
    <lineage>
        <taxon>Bacteria</taxon>
        <taxon>Pseudomonadati</taxon>
        <taxon>Pseudomonadota</taxon>
        <taxon>Alphaproteobacteria</taxon>
        <taxon>Acetobacterales</taxon>
        <taxon>Roseomonadaceae</taxon>
        <taxon>Roseococcus</taxon>
    </lineage>
</organism>
<evidence type="ECO:0000313" key="8">
    <source>
        <dbReference type="Proteomes" id="UP000766336"/>
    </source>
</evidence>
<evidence type="ECO:0000256" key="6">
    <source>
        <dbReference type="ARBA" id="ARBA00040545"/>
    </source>
</evidence>
<dbReference type="Gene3D" id="1.10.12.10">
    <property type="entry name" value="Lyase 2-enoyl-coa Hydratase, Chain A, domain 2"/>
    <property type="match status" value="1"/>
</dbReference>
<dbReference type="PANTHER" id="PTHR43602">
    <property type="match status" value="1"/>
</dbReference>
<comment type="caution">
    <text evidence="7">The sequence shown here is derived from an EMBL/GenBank/DDBJ whole genome shotgun (WGS) entry which is preliminary data.</text>
</comment>
<dbReference type="RefSeq" id="WP_213669291.1">
    <property type="nucleotide sequence ID" value="NZ_JAHCDA010000001.1"/>
</dbReference>
<evidence type="ECO:0000313" key="7">
    <source>
        <dbReference type="EMBL" id="MBS7810686.1"/>
    </source>
</evidence>
<name>A0ABS5QBQ7_9PROT</name>
<comment type="similarity">
    <text evidence="1">Belongs to the enoyl-CoA hydratase/isomerase family.</text>
</comment>
<dbReference type="Proteomes" id="UP000766336">
    <property type="component" value="Unassembled WGS sequence"/>
</dbReference>
<comment type="function">
    <text evidence="5">May play a role in fatty acid biosynthesis and insulin sensitivity.</text>
</comment>
<sequence length="256" mass="26712">MITIERRNDGVALITLDRPAARNALSLALLEALSEALRECEEARCVVLAANGPAFSAGHDLRELTAARGEADGGRAFFARTMALCSRVMQQVVNHPVPVIAAVEGIATAAGCQLVASCDLAVATPASKFCTPGVDIALFCSTPAVAVARAIPRKAAMEMLLTGRMVGAEEARSLGLVNRVAEDARGAALELAAQIAARSAVTIRMGKRGFIEQSGLPLAEAYDAASAVMVDNMMAADAEEGIGAFLGKRAPHWQDR</sequence>
<keyword evidence="4" id="KW-0443">Lipid metabolism</keyword>
<proteinExistence type="inferred from homology"/>
<dbReference type="InterPro" id="IPR052377">
    <property type="entry name" value="Mitochondrial_ECH-domain"/>
</dbReference>
<dbReference type="InterPro" id="IPR014748">
    <property type="entry name" value="Enoyl-CoA_hydra_C"/>
</dbReference>
<keyword evidence="3" id="KW-0809">Transit peptide</keyword>
<accession>A0ABS5QBQ7</accession>
<keyword evidence="7" id="KW-0456">Lyase</keyword>
<dbReference type="PANTHER" id="PTHR43602:SF1">
    <property type="entry name" value="ENOYL-COA HYDRATASE DOMAIN-CONTAINING PROTEIN 3, MITOCHONDRIAL"/>
    <property type="match status" value="1"/>
</dbReference>
<dbReference type="GO" id="GO:0004300">
    <property type="term" value="F:enoyl-CoA hydratase activity"/>
    <property type="evidence" value="ECO:0007669"/>
    <property type="project" value="UniProtKB-EC"/>
</dbReference>